<name>A0A9E2W6F1_9BACT</name>
<sequence>MPNENKFLQLVNNSFKYKLFLLSNLPAAYFSGVRVKHADESSCTVTVPFKWFSKNPFRSTYFACLGMAGELSTGVLAMAHCYQSDPAVSMLVRNMEASFTKKATGVTTFTCNDGEAIKNTIAKAKQSGEGETLRVKSTGVNEAGEVVAEFYITWGFKVKRQN</sequence>
<accession>A0A9E2W6F1</accession>
<evidence type="ECO:0000313" key="1">
    <source>
        <dbReference type="EMBL" id="MBV4359763.1"/>
    </source>
</evidence>
<protein>
    <submittedName>
        <fullName evidence="1">DUF4442 domain-containing protein</fullName>
    </submittedName>
</protein>
<dbReference type="InterPro" id="IPR027961">
    <property type="entry name" value="DUF4442"/>
</dbReference>
<dbReference type="RefSeq" id="WP_217794027.1">
    <property type="nucleotide sequence ID" value="NZ_JAHSPG010000016.1"/>
</dbReference>
<gene>
    <name evidence="1" type="ORF">KTO63_21520</name>
</gene>
<dbReference type="AlphaFoldDB" id="A0A9E2W6F1"/>
<comment type="caution">
    <text evidence="1">The sequence shown here is derived from an EMBL/GenBank/DDBJ whole genome shotgun (WGS) entry which is preliminary data.</text>
</comment>
<evidence type="ECO:0000313" key="2">
    <source>
        <dbReference type="Proteomes" id="UP000812270"/>
    </source>
</evidence>
<organism evidence="1 2">
    <name type="scientific">Pinibacter aurantiacus</name>
    <dbReference type="NCBI Taxonomy" id="2851599"/>
    <lineage>
        <taxon>Bacteria</taxon>
        <taxon>Pseudomonadati</taxon>
        <taxon>Bacteroidota</taxon>
        <taxon>Chitinophagia</taxon>
        <taxon>Chitinophagales</taxon>
        <taxon>Chitinophagaceae</taxon>
        <taxon>Pinibacter</taxon>
    </lineage>
</organism>
<dbReference type="Proteomes" id="UP000812270">
    <property type="component" value="Unassembled WGS sequence"/>
</dbReference>
<keyword evidence="2" id="KW-1185">Reference proteome</keyword>
<dbReference type="EMBL" id="JAHSPG010000016">
    <property type="protein sequence ID" value="MBV4359763.1"/>
    <property type="molecule type" value="Genomic_DNA"/>
</dbReference>
<dbReference type="Pfam" id="PF14539">
    <property type="entry name" value="DUF4442"/>
    <property type="match status" value="1"/>
</dbReference>
<proteinExistence type="predicted"/>
<reference evidence="1" key="1">
    <citation type="submission" date="2021-06" db="EMBL/GenBank/DDBJ databases">
        <authorList>
            <person name="Huq M.A."/>
        </authorList>
    </citation>
    <scope>NUCLEOTIDE SEQUENCE</scope>
    <source>
        <strain evidence="1">MAH-26</strain>
    </source>
</reference>